<gene>
    <name evidence="18" type="ORF">PCON_02724</name>
</gene>
<dbReference type="Pfam" id="PF00097">
    <property type="entry name" value="zf-C3HC4"/>
    <property type="match status" value="1"/>
</dbReference>
<keyword evidence="11" id="KW-1133">Transmembrane helix</keyword>
<dbReference type="SMART" id="SM00184">
    <property type="entry name" value="RING"/>
    <property type="match status" value="1"/>
</dbReference>
<dbReference type="Gene3D" id="3.30.40.10">
    <property type="entry name" value="Zinc/RING finger domain, C3HC4 (zinc finger)"/>
    <property type="match status" value="1"/>
</dbReference>
<accession>U4KY77</accession>
<evidence type="ECO:0000256" key="4">
    <source>
        <dbReference type="ARBA" id="ARBA00018980"/>
    </source>
</evidence>
<comment type="similarity">
    <text evidence="3">Belongs to the pex2/pex10/pex12 family.</text>
</comment>
<dbReference type="GO" id="GO:0005778">
    <property type="term" value="C:peroxisomal membrane"/>
    <property type="evidence" value="ECO:0007669"/>
    <property type="project" value="UniProtKB-SubCell"/>
</dbReference>
<keyword evidence="9" id="KW-0862">Zinc</keyword>
<evidence type="ECO:0000256" key="16">
    <source>
        <dbReference type="PROSITE-ProRule" id="PRU00175"/>
    </source>
</evidence>
<evidence type="ECO:0000256" key="11">
    <source>
        <dbReference type="ARBA" id="ARBA00022989"/>
    </source>
</evidence>
<dbReference type="GO" id="GO:0008270">
    <property type="term" value="F:zinc ion binding"/>
    <property type="evidence" value="ECO:0007669"/>
    <property type="project" value="UniProtKB-KW"/>
</dbReference>
<keyword evidence="7" id="KW-0479">Metal-binding</keyword>
<comment type="subunit">
    <text evidence="15">Component of the PEX2-PEX10-PEX12 retrotranslocation channel, composed of PEX2, PEX10 and PEX12.</text>
</comment>
<evidence type="ECO:0000256" key="5">
    <source>
        <dbReference type="ARBA" id="ARBA00022448"/>
    </source>
</evidence>
<dbReference type="AlphaFoldDB" id="U4KY77"/>
<dbReference type="eggNOG" id="KOG0826">
    <property type="taxonomic scope" value="Eukaryota"/>
</dbReference>
<evidence type="ECO:0000256" key="12">
    <source>
        <dbReference type="ARBA" id="ARBA00023136"/>
    </source>
</evidence>
<evidence type="ECO:0000256" key="15">
    <source>
        <dbReference type="ARBA" id="ARBA00034505"/>
    </source>
</evidence>
<dbReference type="InterPro" id="IPR018957">
    <property type="entry name" value="Znf_C3HC4_RING-type"/>
</dbReference>
<comment type="subcellular location">
    <subcellularLocation>
        <location evidence="1">Peroxisome membrane</location>
        <topology evidence="1">Multi-pass membrane protein</topology>
    </subcellularLocation>
</comment>
<keyword evidence="8 16" id="KW-0863">Zinc-finger</keyword>
<dbReference type="GO" id="GO:0016562">
    <property type="term" value="P:protein import into peroxisome matrix, receptor recycling"/>
    <property type="evidence" value="ECO:0007669"/>
    <property type="project" value="UniProtKB-ARBA"/>
</dbReference>
<evidence type="ECO:0000256" key="1">
    <source>
        <dbReference type="ARBA" id="ARBA00004585"/>
    </source>
</evidence>
<dbReference type="SUPFAM" id="SSF57850">
    <property type="entry name" value="RING/U-box"/>
    <property type="match status" value="1"/>
</dbReference>
<organism evidence="18 19">
    <name type="scientific">Pyronema omphalodes (strain CBS 100304)</name>
    <name type="common">Pyronema confluens</name>
    <dbReference type="NCBI Taxonomy" id="1076935"/>
    <lineage>
        <taxon>Eukaryota</taxon>
        <taxon>Fungi</taxon>
        <taxon>Dikarya</taxon>
        <taxon>Ascomycota</taxon>
        <taxon>Pezizomycotina</taxon>
        <taxon>Pezizomycetes</taxon>
        <taxon>Pezizales</taxon>
        <taxon>Pyronemataceae</taxon>
        <taxon>Pyronema</taxon>
    </lineage>
</organism>
<dbReference type="InterPro" id="IPR013083">
    <property type="entry name" value="Znf_RING/FYVE/PHD"/>
</dbReference>
<evidence type="ECO:0000256" key="8">
    <source>
        <dbReference type="ARBA" id="ARBA00022771"/>
    </source>
</evidence>
<evidence type="ECO:0000313" key="18">
    <source>
        <dbReference type="EMBL" id="CCX04544.1"/>
    </source>
</evidence>
<dbReference type="InterPro" id="IPR006845">
    <property type="entry name" value="Pex_N"/>
</dbReference>
<keyword evidence="6" id="KW-0812">Transmembrane</keyword>
<dbReference type="InterPro" id="IPR001841">
    <property type="entry name" value="Znf_RING"/>
</dbReference>
<dbReference type="CDD" id="cd16451">
    <property type="entry name" value="mRING_PEX12"/>
    <property type="match status" value="1"/>
</dbReference>
<keyword evidence="19" id="KW-1185">Reference proteome</keyword>
<evidence type="ECO:0000256" key="7">
    <source>
        <dbReference type="ARBA" id="ARBA00022723"/>
    </source>
</evidence>
<proteinExistence type="inferred from homology"/>
<dbReference type="EMBL" id="HF935208">
    <property type="protein sequence ID" value="CCX04544.1"/>
    <property type="molecule type" value="Genomic_DNA"/>
</dbReference>
<evidence type="ECO:0000256" key="3">
    <source>
        <dbReference type="ARBA" id="ARBA00008704"/>
    </source>
</evidence>
<dbReference type="GO" id="GO:0004842">
    <property type="term" value="F:ubiquitin-protein transferase activity"/>
    <property type="evidence" value="ECO:0007669"/>
    <property type="project" value="TreeGrafter"/>
</dbReference>
<dbReference type="InterPro" id="IPR017375">
    <property type="entry name" value="PEX12"/>
</dbReference>
<evidence type="ECO:0000256" key="10">
    <source>
        <dbReference type="ARBA" id="ARBA00022927"/>
    </source>
</evidence>
<keyword evidence="5" id="KW-0813">Transport</keyword>
<evidence type="ECO:0000259" key="17">
    <source>
        <dbReference type="PROSITE" id="PS50089"/>
    </source>
</evidence>
<evidence type="ECO:0000256" key="6">
    <source>
        <dbReference type="ARBA" id="ARBA00022692"/>
    </source>
</evidence>
<dbReference type="PANTHER" id="PTHR12888">
    <property type="entry name" value="PEROXISOME ASSEMBLY PROTEIN 12 PEROXIN-12"/>
    <property type="match status" value="1"/>
</dbReference>
<dbReference type="Pfam" id="PF04757">
    <property type="entry name" value="Pex2_Pex12"/>
    <property type="match status" value="1"/>
</dbReference>
<protein>
    <recommendedName>
        <fullName evidence="4">Peroxisome assembly protein 12</fullName>
    </recommendedName>
    <alternativeName>
        <fullName evidence="14">Peroxin-12</fullName>
    </alternativeName>
</protein>
<dbReference type="OrthoDB" id="107372at2759"/>
<evidence type="ECO:0000256" key="2">
    <source>
        <dbReference type="ARBA" id="ARBA00004906"/>
    </source>
</evidence>
<dbReference type="OMA" id="QHYLARC"/>
<keyword evidence="10" id="KW-0653">Protein transport</keyword>
<sequence length="404" mass="46201">MEFMSNISGMDESKPSLFELLSESQLRDLLEPSLRYLLALATQRHPRYLIRILNRYDEVYALLMLLIERHYLRRWGGSFTENFYGLKRERDIAVKIPRATRFAPGLVANATKMRKSDIYKSLFVIVGVPYLKRKLDDAYENFAGGAAANLLGQGFRNEELAENATPKEKAAFWTKKFLRAVYPTVNAIFYFSNLGFNLAYLFDKSPYHSPFDFLIGVRMRRLTEADHRAFEAAIKPSSAPATNRRFTLATLLKPSLLSRIILPKILDSLKVLLPTSIFFLKFLEWWYASDFARQLSAKTAASIELPPPMGLKPPMPGRDEEEDAFEGKEKRMCKLPEDTGNCPICEREITNPTATQTGYVFCYPCVFRWVQDGGEEEVEERKGRCPVTGVRLLGGTEGLRRLMI</sequence>
<keyword evidence="13" id="KW-0576">Peroxisome</keyword>
<dbReference type="GO" id="GO:1990429">
    <property type="term" value="C:peroxisomal importomer complex"/>
    <property type="evidence" value="ECO:0007669"/>
    <property type="project" value="TreeGrafter"/>
</dbReference>
<name>U4KY77_PYROM</name>
<dbReference type="Proteomes" id="UP000018144">
    <property type="component" value="Unassembled WGS sequence"/>
</dbReference>
<keyword evidence="12" id="KW-0472">Membrane</keyword>
<evidence type="ECO:0000256" key="13">
    <source>
        <dbReference type="ARBA" id="ARBA00023140"/>
    </source>
</evidence>
<evidence type="ECO:0000313" key="19">
    <source>
        <dbReference type="Proteomes" id="UP000018144"/>
    </source>
</evidence>
<feature type="domain" description="RING-type" evidence="17">
    <location>
        <begin position="342"/>
        <end position="387"/>
    </location>
</feature>
<evidence type="ECO:0000256" key="9">
    <source>
        <dbReference type="ARBA" id="ARBA00022833"/>
    </source>
</evidence>
<dbReference type="PROSITE" id="PS50089">
    <property type="entry name" value="ZF_RING_2"/>
    <property type="match status" value="1"/>
</dbReference>
<reference evidence="18 19" key="1">
    <citation type="journal article" date="2013" name="PLoS Genet.">
        <title>The genome and development-dependent transcriptomes of Pyronema confluens: a window into fungal evolution.</title>
        <authorList>
            <person name="Traeger S."/>
            <person name="Altegoer F."/>
            <person name="Freitag M."/>
            <person name="Gabaldon T."/>
            <person name="Kempken F."/>
            <person name="Kumar A."/>
            <person name="Marcet-Houben M."/>
            <person name="Poggeler S."/>
            <person name="Stajich J.E."/>
            <person name="Nowrousian M."/>
        </authorList>
    </citation>
    <scope>NUCLEOTIDE SEQUENCE [LARGE SCALE GENOMIC DNA]</scope>
    <source>
        <strain evidence="19">CBS 100304</strain>
        <tissue evidence="18">Vegetative mycelium</tissue>
    </source>
</reference>
<dbReference type="PIRSF" id="PIRSF038074">
    <property type="entry name" value="Peroxisome_assembly_p12"/>
    <property type="match status" value="1"/>
</dbReference>
<evidence type="ECO:0000256" key="14">
    <source>
        <dbReference type="ARBA" id="ARBA00029692"/>
    </source>
</evidence>
<dbReference type="STRING" id="1076935.U4KY77"/>
<dbReference type="GO" id="GO:0006513">
    <property type="term" value="P:protein monoubiquitination"/>
    <property type="evidence" value="ECO:0007669"/>
    <property type="project" value="TreeGrafter"/>
</dbReference>
<dbReference type="PANTHER" id="PTHR12888:SF0">
    <property type="entry name" value="PEROXISOME ASSEMBLY PROTEIN 12"/>
    <property type="match status" value="1"/>
</dbReference>
<comment type="pathway">
    <text evidence="2">Protein modification; protein ubiquitination.</text>
</comment>